<sequence>MDRRKSLKILGAGGVGIAGLVLADWKWHLVDQLTHKGFFSWKQEQLISAIADTIIPEGLPPVLPTPDAKPIGALSTGTDKFLLRFIEHCYEKEDQDLIKNQLDKLGKTDFLDSDQARREELLLSLANSANEDEKKFFDIMKSRTIYGFTTVREVMVDYHGYKVAAGGFSGCVPATKTLI</sequence>
<dbReference type="Pfam" id="PF13618">
    <property type="entry name" value="Gluconate_2-dh3"/>
    <property type="match status" value="1"/>
</dbReference>
<dbReference type="OrthoDB" id="6385145at2"/>
<evidence type="ECO:0000313" key="2">
    <source>
        <dbReference type="Proteomes" id="UP000297647"/>
    </source>
</evidence>
<dbReference type="InterPro" id="IPR027056">
    <property type="entry name" value="Gluconate_2DH_su3"/>
</dbReference>
<comment type="caution">
    <text evidence="1">The sequence shown here is derived from an EMBL/GenBank/DDBJ whole genome shotgun (WGS) entry which is preliminary data.</text>
</comment>
<dbReference type="RefSeq" id="WP_135074229.1">
    <property type="nucleotide sequence ID" value="NZ_SPSB01000003.1"/>
</dbReference>
<dbReference type="Proteomes" id="UP000297647">
    <property type="component" value="Unassembled WGS sequence"/>
</dbReference>
<reference evidence="1 2" key="1">
    <citation type="submission" date="2019-03" db="EMBL/GenBank/DDBJ databases">
        <title>Algoriphagus sp. nov, a new strain isolated from root system soil of mangrove plant Kandelia.</title>
        <authorList>
            <person name="Yin Q."/>
            <person name="Wang K."/>
            <person name="Song Z."/>
        </authorList>
    </citation>
    <scope>NUCLEOTIDE SEQUENCE [LARGE SCALE GENOMIC DNA]</scope>
    <source>
        <strain evidence="1 2">XY-J91</strain>
    </source>
</reference>
<gene>
    <name evidence="1" type="ORF">E4S40_11730</name>
</gene>
<name>A0A4Y9QPV1_9BACT</name>
<evidence type="ECO:0000313" key="1">
    <source>
        <dbReference type="EMBL" id="TFV94671.1"/>
    </source>
</evidence>
<accession>A0A4Y9QPV1</accession>
<dbReference type="AlphaFoldDB" id="A0A4Y9QPV1"/>
<organism evidence="1 2">
    <name type="scientific">Algoriphagus kandeliae</name>
    <dbReference type="NCBI Taxonomy" id="2562278"/>
    <lineage>
        <taxon>Bacteria</taxon>
        <taxon>Pseudomonadati</taxon>
        <taxon>Bacteroidota</taxon>
        <taxon>Cytophagia</taxon>
        <taxon>Cytophagales</taxon>
        <taxon>Cyclobacteriaceae</taxon>
        <taxon>Algoriphagus</taxon>
    </lineage>
</organism>
<proteinExistence type="predicted"/>
<keyword evidence="2" id="KW-1185">Reference proteome</keyword>
<dbReference type="EMBL" id="SPSB01000003">
    <property type="protein sequence ID" value="TFV94671.1"/>
    <property type="molecule type" value="Genomic_DNA"/>
</dbReference>
<protein>
    <submittedName>
        <fullName evidence="1">Gluconate 2-dehydrogenase subunit 3 family protein</fullName>
    </submittedName>
</protein>